<dbReference type="GO" id="GO:0009425">
    <property type="term" value="C:bacterial-type flagellum basal body"/>
    <property type="evidence" value="ECO:0007669"/>
    <property type="project" value="UniProtKB-SubCell"/>
</dbReference>
<comment type="subcellular location">
    <subcellularLocation>
        <location evidence="1">Bacterial flagellum basal body</location>
    </subcellularLocation>
    <subcellularLocation>
        <location evidence="2">Cell membrane</location>
        <topology evidence="2">Peripheral membrane protein</topology>
        <orientation evidence="2">Cytoplasmic side</orientation>
    </subcellularLocation>
</comment>
<keyword evidence="15" id="KW-0969">Cilium</keyword>
<proteinExistence type="inferred from homology"/>
<evidence type="ECO:0000313" key="16">
    <source>
        <dbReference type="Proteomes" id="UP000237655"/>
    </source>
</evidence>
<evidence type="ECO:0000256" key="10">
    <source>
        <dbReference type="ARBA" id="ARBA00025598"/>
    </source>
</evidence>
<dbReference type="GO" id="GO:0071973">
    <property type="term" value="P:bacterial-type flagellum-dependent cell motility"/>
    <property type="evidence" value="ECO:0007669"/>
    <property type="project" value="InterPro"/>
</dbReference>
<evidence type="ECO:0000256" key="3">
    <source>
        <dbReference type="ARBA" id="ARBA00010299"/>
    </source>
</evidence>
<dbReference type="SUPFAM" id="SSF48029">
    <property type="entry name" value="FliG"/>
    <property type="match status" value="2"/>
</dbReference>
<evidence type="ECO:0000256" key="7">
    <source>
        <dbReference type="ARBA" id="ARBA00022779"/>
    </source>
</evidence>
<keyword evidence="6" id="KW-0145">Chemotaxis</keyword>
<protein>
    <recommendedName>
        <fullName evidence="4">Flagellar motor switch protein FliG</fullName>
    </recommendedName>
</protein>
<gene>
    <name evidence="15" type="ORF">C6Y53_17025</name>
</gene>
<dbReference type="InterPro" id="IPR028263">
    <property type="entry name" value="FliG_N"/>
</dbReference>
<dbReference type="InterPro" id="IPR023087">
    <property type="entry name" value="Flg_Motor_Flig_C"/>
</dbReference>
<dbReference type="Pfam" id="PF01706">
    <property type="entry name" value="FliG_C"/>
    <property type="match status" value="1"/>
</dbReference>
<keyword evidence="8" id="KW-0472">Membrane</keyword>
<evidence type="ECO:0000256" key="4">
    <source>
        <dbReference type="ARBA" id="ARBA00021870"/>
    </source>
</evidence>
<dbReference type="GO" id="GO:0006935">
    <property type="term" value="P:chemotaxis"/>
    <property type="evidence" value="ECO:0007669"/>
    <property type="project" value="UniProtKB-KW"/>
</dbReference>
<accession>A0A2S0MTM0</accession>
<dbReference type="PRINTS" id="PR00954">
    <property type="entry name" value="FLGMOTORFLIG"/>
</dbReference>
<evidence type="ECO:0000256" key="2">
    <source>
        <dbReference type="ARBA" id="ARBA00004413"/>
    </source>
</evidence>
<feature type="domain" description="Flagellar motor switch protein FliG middle" evidence="13">
    <location>
        <begin position="146"/>
        <end position="213"/>
    </location>
</feature>
<keyword evidence="7" id="KW-0283">Flagellar rotation</keyword>
<dbReference type="AlphaFoldDB" id="A0A2S0MTM0"/>
<dbReference type="PANTHER" id="PTHR30534">
    <property type="entry name" value="FLAGELLAR MOTOR SWITCH PROTEIN FLIG"/>
    <property type="match status" value="1"/>
</dbReference>
<dbReference type="Proteomes" id="UP000237655">
    <property type="component" value="Chromosome"/>
</dbReference>
<evidence type="ECO:0000313" key="15">
    <source>
        <dbReference type="EMBL" id="AVO39244.1"/>
    </source>
</evidence>
<feature type="domain" description="Flagellar motor switch protein FliG N-terminal" evidence="14">
    <location>
        <begin position="36"/>
        <end position="135"/>
    </location>
</feature>
<keyword evidence="16" id="KW-1185">Reference proteome</keyword>
<feature type="region of interest" description="Disordered" evidence="11">
    <location>
        <begin position="1"/>
        <end position="22"/>
    </location>
</feature>
<dbReference type="RefSeq" id="WP_106473554.1">
    <property type="nucleotide sequence ID" value="NZ_CP027665.1"/>
</dbReference>
<evidence type="ECO:0000259" key="12">
    <source>
        <dbReference type="Pfam" id="PF01706"/>
    </source>
</evidence>
<evidence type="ECO:0000256" key="6">
    <source>
        <dbReference type="ARBA" id="ARBA00022500"/>
    </source>
</evidence>
<evidence type="ECO:0000256" key="11">
    <source>
        <dbReference type="SAM" id="MobiDB-lite"/>
    </source>
</evidence>
<evidence type="ECO:0000259" key="14">
    <source>
        <dbReference type="Pfam" id="PF14842"/>
    </source>
</evidence>
<dbReference type="PANTHER" id="PTHR30534:SF0">
    <property type="entry name" value="FLAGELLAR MOTOR SWITCH PROTEIN FLIG"/>
    <property type="match status" value="1"/>
</dbReference>
<evidence type="ECO:0000259" key="13">
    <source>
        <dbReference type="Pfam" id="PF14841"/>
    </source>
</evidence>
<dbReference type="KEGG" id="thas:C6Y53_17025"/>
<evidence type="ECO:0000256" key="1">
    <source>
        <dbReference type="ARBA" id="ARBA00004117"/>
    </source>
</evidence>
<comment type="similarity">
    <text evidence="3">Belongs to the FliG family.</text>
</comment>
<sequence>MQQDRAVAGLPGAVNTTGAGGGMPEQAAPPVALDDGTKAAIVVRLLLNEGADLPLEELPEALQEKLIQRMGDMRLVDRDTTIRVAQEFATILDSVGLSFAGGLAGALSALDGRISPQTAQRLRKEAGVRQSGDPWDRLQALPVGDLAAMAATESIEVAAVLLSKLETARAAELLAHLPGPLARRITYAVSQTGAVTPDAVYRIGMSLAAQLDDKPVPAFDRAPGERLGAILNQSASATRDEMLSALDETDAAFAGAVRRAIFTFAHIPARLGSRDAAAVVRAVEPATMLAALAGATEPADRAAADFLLDNISNRMADNLREEMAERGAVPAAEADAAMTAVATAIRGLARDGAITLRPEDEDAPAS</sequence>
<dbReference type="InterPro" id="IPR032779">
    <property type="entry name" value="FliG_M"/>
</dbReference>
<keyword evidence="15" id="KW-0282">Flagellum</keyword>
<dbReference type="Pfam" id="PF14842">
    <property type="entry name" value="FliG_N"/>
    <property type="match status" value="1"/>
</dbReference>
<evidence type="ECO:0000256" key="9">
    <source>
        <dbReference type="ARBA" id="ARBA00023143"/>
    </source>
</evidence>
<dbReference type="Pfam" id="PF14841">
    <property type="entry name" value="FliG_M"/>
    <property type="match status" value="1"/>
</dbReference>
<keyword evidence="5" id="KW-1003">Cell membrane</keyword>
<dbReference type="InterPro" id="IPR011002">
    <property type="entry name" value="FliG_a-hlx"/>
</dbReference>
<dbReference type="GO" id="GO:0003774">
    <property type="term" value="F:cytoskeletal motor activity"/>
    <property type="evidence" value="ECO:0007669"/>
    <property type="project" value="InterPro"/>
</dbReference>
<feature type="domain" description="Flagellar motor switch protein FliG C-terminal" evidence="12">
    <location>
        <begin position="245"/>
        <end position="356"/>
    </location>
</feature>
<keyword evidence="9" id="KW-0975">Bacterial flagellum</keyword>
<name>A0A2S0MTM0_9RHOB</name>
<comment type="function">
    <text evidence="10">FliG is one of three proteins (FliG, FliN, FliM) that forms the rotor-mounted switch complex (C ring), located at the base of the basal body. This complex interacts with the CheY and CheZ chemotaxis proteins, in addition to contacting components of the motor that determine the direction of flagellar rotation.</text>
</comment>
<dbReference type="GO" id="GO:0005886">
    <property type="term" value="C:plasma membrane"/>
    <property type="evidence" value="ECO:0007669"/>
    <property type="project" value="UniProtKB-SubCell"/>
</dbReference>
<dbReference type="EMBL" id="CP027665">
    <property type="protein sequence ID" value="AVO39244.1"/>
    <property type="molecule type" value="Genomic_DNA"/>
</dbReference>
<keyword evidence="15" id="KW-0966">Cell projection</keyword>
<evidence type="ECO:0000256" key="5">
    <source>
        <dbReference type="ARBA" id="ARBA00022475"/>
    </source>
</evidence>
<dbReference type="Gene3D" id="1.10.220.30">
    <property type="match status" value="3"/>
</dbReference>
<reference evidence="16" key="1">
    <citation type="submission" date="2018-03" db="EMBL/GenBank/DDBJ databases">
        <title>Genomic analysis of the strain SH-1 isolated from shrimp intestine.</title>
        <authorList>
            <person name="Kim Y.-S."/>
            <person name="Kim S.-E."/>
            <person name="Kim K.-H."/>
        </authorList>
    </citation>
    <scope>NUCLEOTIDE SEQUENCE [LARGE SCALE GENOMIC DNA]</scope>
    <source>
        <strain evidence="16">SH-1</strain>
    </source>
</reference>
<organism evidence="15 16">
    <name type="scientific">Pukyongiella litopenaei</name>
    <dbReference type="NCBI Taxonomy" id="2605946"/>
    <lineage>
        <taxon>Bacteria</taxon>
        <taxon>Pseudomonadati</taxon>
        <taxon>Pseudomonadota</taxon>
        <taxon>Alphaproteobacteria</taxon>
        <taxon>Rhodobacterales</taxon>
        <taxon>Paracoccaceae</taxon>
        <taxon>Pukyongiella</taxon>
    </lineage>
</organism>
<dbReference type="InterPro" id="IPR000090">
    <property type="entry name" value="Flg_Motor_Flig"/>
</dbReference>
<evidence type="ECO:0000256" key="8">
    <source>
        <dbReference type="ARBA" id="ARBA00023136"/>
    </source>
</evidence>